<sequence length="63" mass="7055">MNSSWTDILNPNNQYANRISGAIMALSGTDYSNGAYFWNASSPQKGFNWKMYNNGTLEITITL</sequence>
<comment type="caution">
    <text evidence="1">The sequence shown here is derived from an EMBL/GenBank/DDBJ whole genome shotgun (WGS) entry which is preliminary data.</text>
</comment>
<dbReference type="RefSeq" id="WP_106659600.1">
    <property type="nucleotide sequence ID" value="NZ_PJEO01000031.1"/>
</dbReference>
<reference evidence="1 2" key="1">
    <citation type="submission" date="2017-12" db="EMBL/GenBank/DDBJ databases">
        <title>Confluentibacter flavum sp. nov., isolated from the saline lake.</title>
        <authorList>
            <person name="Yu L."/>
        </authorList>
    </citation>
    <scope>NUCLEOTIDE SEQUENCE [LARGE SCALE GENOMIC DNA]</scope>
    <source>
        <strain evidence="1 2">3B</strain>
    </source>
</reference>
<proteinExistence type="predicted"/>
<accession>A0A2N3HJN5</accession>
<gene>
    <name evidence="1" type="ORF">CSW08_09205</name>
</gene>
<keyword evidence="2" id="KW-1185">Reference proteome</keyword>
<protein>
    <submittedName>
        <fullName evidence="1">Uncharacterized protein</fullName>
    </submittedName>
</protein>
<dbReference type="AlphaFoldDB" id="A0A2N3HJN5"/>
<evidence type="ECO:0000313" key="1">
    <source>
        <dbReference type="EMBL" id="PKQ45185.1"/>
    </source>
</evidence>
<organism evidence="1 2">
    <name type="scientific">Confluentibacter flavum</name>
    <dbReference type="NCBI Taxonomy" id="1909700"/>
    <lineage>
        <taxon>Bacteria</taxon>
        <taxon>Pseudomonadati</taxon>
        <taxon>Bacteroidota</taxon>
        <taxon>Flavobacteriia</taxon>
        <taxon>Flavobacteriales</taxon>
        <taxon>Flavobacteriaceae</taxon>
        <taxon>Confluentibacter</taxon>
    </lineage>
</organism>
<dbReference type="EMBL" id="PJEO01000031">
    <property type="protein sequence ID" value="PKQ45185.1"/>
    <property type="molecule type" value="Genomic_DNA"/>
</dbReference>
<name>A0A2N3HJN5_9FLAO</name>
<dbReference type="Proteomes" id="UP000233435">
    <property type="component" value="Unassembled WGS sequence"/>
</dbReference>
<evidence type="ECO:0000313" key="2">
    <source>
        <dbReference type="Proteomes" id="UP000233435"/>
    </source>
</evidence>